<dbReference type="Proteomes" id="UP000223968">
    <property type="component" value="Unassembled WGS sequence"/>
</dbReference>
<comment type="caution">
    <text evidence="2">The sequence shown here is derived from an EMBL/GenBank/DDBJ whole genome shotgun (WGS) entry which is preliminary data.</text>
</comment>
<feature type="region of interest" description="Disordered" evidence="1">
    <location>
        <begin position="21"/>
        <end position="98"/>
    </location>
</feature>
<accession>A0A2B7WFE1</accession>
<reference evidence="2 3" key="1">
    <citation type="submission" date="2017-10" db="EMBL/GenBank/DDBJ databases">
        <title>Comparative genomics in systemic dimorphic fungi from Ajellomycetaceae.</title>
        <authorList>
            <person name="Munoz J.F."/>
            <person name="Mcewen J.G."/>
            <person name="Clay O.K."/>
            <person name="Cuomo C.A."/>
        </authorList>
    </citation>
    <scope>NUCLEOTIDE SEQUENCE [LARGE SCALE GENOMIC DNA]</scope>
    <source>
        <strain evidence="2 3">UAMH5409</strain>
    </source>
</reference>
<evidence type="ECO:0000256" key="1">
    <source>
        <dbReference type="SAM" id="MobiDB-lite"/>
    </source>
</evidence>
<proteinExistence type="predicted"/>
<evidence type="ECO:0000313" key="2">
    <source>
        <dbReference type="EMBL" id="PGG95405.1"/>
    </source>
</evidence>
<dbReference type="EMBL" id="PDNB01000349">
    <property type="protein sequence ID" value="PGG95405.1"/>
    <property type="molecule type" value="Genomic_DNA"/>
</dbReference>
<dbReference type="AlphaFoldDB" id="A0A2B7WFE1"/>
<evidence type="ECO:0000313" key="3">
    <source>
        <dbReference type="Proteomes" id="UP000223968"/>
    </source>
</evidence>
<name>A0A2B7WFE1_9EURO</name>
<protein>
    <submittedName>
        <fullName evidence="2">Uncharacterized protein</fullName>
    </submittedName>
</protein>
<sequence length="158" mass="17702">MPRSSYIQYLRKIPDGQLESEVRDVEDKLSVIDKEMTRRSTTSRPSKSSRTKSTIDGPFEYRSGPVVMSERERQHDYAPGSKPPNPTPIAVSGPYYGPHGGPLRQAHVPPYAFGNPYEGSLVDQMLARWTLVYSGDMAAREKFAKPPPPPMPDSRLLL</sequence>
<organism evidence="2 3">
    <name type="scientific">Helicocarpus griseus UAMH5409</name>
    <dbReference type="NCBI Taxonomy" id="1447875"/>
    <lineage>
        <taxon>Eukaryota</taxon>
        <taxon>Fungi</taxon>
        <taxon>Dikarya</taxon>
        <taxon>Ascomycota</taxon>
        <taxon>Pezizomycotina</taxon>
        <taxon>Eurotiomycetes</taxon>
        <taxon>Eurotiomycetidae</taxon>
        <taxon>Onygenales</taxon>
        <taxon>Ajellomycetaceae</taxon>
        <taxon>Helicocarpus</taxon>
    </lineage>
</organism>
<keyword evidence="3" id="KW-1185">Reference proteome</keyword>
<gene>
    <name evidence="2" type="ORF">AJ79_10079</name>
</gene>
<feature type="compositionally biased region" description="Basic and acidic residues" evidence="1">
    <location>
        <begin position="21"/>
        <end position="38"/>
    </location>
</feature>
<feature type="compositionally biased region" description="Low complexity" evidence="1">
    <location>
        <begin position="39"/>
        <end position="54"/>
    </location>
</feature>